<evidence type="ECO:0000256" key="1">
    <source>
        <dbReference type="ARBA" id="ARBA00004651"/>
    </source>
</evidence>
<dbReference type="GO" id="GO:0016740">
    <property type="term" value="F:transferase activity"/>
    <property type="evidence" value="ECO:0007669"/>
    <property type="project" value="UniProtKB-KW"/>
</dbReference>
<dbReference type="Pfam" id="PF00884">
    <property type="entry name" value="Sulfatase"/>
    <property type="match status" value="1"/>
</dbReference>
<feature type="transmembrane region" description="Helical" evidence="7">
    <location>
        <begin position="131"/>
        <end position="153"/>
    </location>
</feature>
<evidence type="ECO:0000256" key="6">
    <source>
        <dbReference type="ARBA" id="ARBA00023136"/>
    </source>
</evidence>
<evidence type="ECO:0000256" key="7">
    <source>
        <dbReference type="SAM" id="Phobius"/>
    </source>
</evidence>
<dbReference type="InterPro" id="IPR017850">
    <property type="entry name" value="Alkaline_phosphatase_core_sf"/>
</dbReference>
<name>A0A2M8ZBW6_9FIRM</name>
<comment type="subcellular location">
    <subcellularLocation>
        <location evidence="1">Cell membrane</location>
        <topology evidence="1">Multi-pass membrane protein</topology>
    </subcellularLocation>
</comment>
<keyword evidence="6 7" id="KW-0472">Membrane</keyword>
<feature type="transmembrane region" description="Helical" evidence="7">
    <location>
        <begin position="275"/>
        <end position="295"/>
    </location>
</feature>
<dbReference type="EMBL" id="PGET01000001">
    <property type="protein sequence ID" value="PJJ30949.1"/>
    <property type="molecule type" value="Genomic_DNA"/>
</dbReference>
<proteinExistence type="predicted"/>
<dbReference type="SUPFAM" id="SSF53649">
    <property type="entry name" value="Alkaline phosphatase-like"/>
    <property type="match status" value="1"/>
</dbReference>
<evidence type="ECO:0000256" key="3">
    <source>
        <dbReference type="ARBA" id="ARBA00022475"/>
    </source>
</evidence>
<dbReference type="Gene3D" id="3.40.720.10">
    <property type="entry name" value="Alkaline Phosphatase, subunit A"/>
    <property type="match status" value="1"/>
</dbReference>
<feature type="transmembrane region" description="Helical" evidence="7">
    <location>
        <begin position="58"/>
        <end position="80"/>
    </location>
</feature>
<evidence type="ECO:0000313" key="9">
    <source>
        <dbReference type="EMBL" id="PJJ30949.1"/>
    </source>
</evidence>
<dbReference type="CDD" id="cd16015">
    <property type="entry name" value="LTA_synthase"/>
    <property type="match status" value="1"/>
</dbReference>
<gene>
    <name evidence="9" type="ORF">H171_4571</name>
</gene>
<accession>A0A2M8ZBW6</accession>
<evidence type="ECO:0000313" key="10">
    <source>
        <dbReference type="Proteomes" id="UP000231092"/>
    </source>
</evidence>
<comment type="pathway">
    <text evidence="2">Cell wall biogenesis; lipoteichoic acid biosynthesis.</text>
</comment>
<evidence type="ECO:0000256" key="5">
    <source>
        <dbReference type="ARBA" id="ARBA00022989"/>
    </source>
</evidence>
<dbReference type="PANTHER" id="PTHR47371:SF3">
    <property type="entry name" value="PHOSPHOGLYCEROL TRANSFERASE I"/>
    <property type="match status" value="1"/>
</dbReference>
<feature type="transmembrane region" description="Helical" evidence="7">
    <location>
        <begin position="165"/>
        <end position="183"/>
    </location>
</feature>
<keyword evidence="5 7" id="KW-1133">Transmembrane helix</keyword>
<evidence type="ECO:0000259" key="8">
    <source>
        <dbReference type="Pfam" id="PF00884"/>
    </source>
</evidence>
<reference evidence="9 10" key="1">
    <citation type="submission" date="2017-11" db="EMBL/GenBank/DDBJ databases">
        <title>Understudied soil microbes with underappreciated capabilities: Untangling the Clostridium saccharolyticum group.</title>
        <authorList>
            <person name="Leschine S."/>
        </authorList>
    </citation>
    <scope>NUCLEOTIDE SEQUENCE [LARGE SCALE GENOMIC DNA]</scope>
    <source>
        <strain evidence="9 10">18A</strain>
    </source>
</reference>
<dbReference type="InterPro" id="IPR050448">
    <property type="entry name" value="OpgB/LTA_synthase_biosynth"/>
</dbReference>
<feature type="transmembrane region" description="Helical" evidence="7">
    <location>
        <begin position="195"/>
        <end position="217"/>
    </location>
</feature>
<dbReference type="RefSeq" id="WP_100307140.1">
    <property type="nucleotide sequence ID" value="NZ_PGET01000001.1"/>
</dbReference>
<dbReference type="PANTHER" id="PTHR47371">
    <property type="entry name" value="LIPOTEICHOIC ACID SYNTHASE"/>
    <property type="match status" value="1"/>
</dbReference>
<organism evidence="9 10">
    <name type="scientific">[Clostridium] celerecrescens 18A</name>
    <dbReference type="NCBI Taxonomy" id="1286362"/>
    <lineage>
        <taxon>Bacteria</taxon>
        <taxon>Bacillati</taxon>
        <taxon>Bacillota</taxon>
        <taxon>Clostridia</taxon>
        <taxon>Lachnospirales</taxon>
        <taxon>Lachnospiraceae</taxon>
        <taxon>Lacrimispora</taxon>
    </lineage>
</organism>
<dbReference type="GO" id="GO:0005886">
    <property type="term" value="C:plasma membrane"/>
    <property type="evidence" value="ECO:0007669"/>
    <property type="project" value="UniProtKB-SubCell"/>
</dbReference>
<feature type="transmembrane region" description="Helical" evidence="7">
    <location>
        <begin position="92"/>
        <end position="111"/>
    </location>
</feature>
<dbReference type="InterPro" id="IPR000917">
    <property type="entry name" value="Sulfatase_N"/>
</dbReference>
<dbReference type="OrthoDB" id="243547at2"/>
<feature type="domain" description="Sulfatase N-terminal" evidence="8">
    <location>
        <begin position="398"/>
        <end position="680"/>
    </location>
</feature>
<feature type="transmembrane region" description="Helical" evidence="7">
    <location>
        <begin position="224"/>
        <end position="244"/>
    </location>
</feature>
<feature type="transmembrane region" description="Helical" evidence="7">
    <location>
        <begin position="307"/>
        <end position="325"/>
    </location>
</feature>
<keyword evidence="9" id="KW-0808">Transferase</keyword>
<evidence type="ECO:0000256" key="2">
    <source>
        <dbReference type="ARBA" id="ARBA00004936"/>
    </source>
</evidence>
<dbReference type="Proteomes" id="UP000231092">
    <property type="component" value="Unassembled WGS sequence"/>
</dbReference>
<evidence type="ECO:0000256" key="4">
    <source>
        <dbReference type="ARBA" id="ARBA00022692"/>
    </source>
</evidence>
<protein>
    <submittedName>
        <fullName evidence="9">Phosphoglycerol transferase MdoB-like AlkP superfamily enzyme</fullName>
    </submittedName>
</protein>
<comment type="caution">
    <text evidence="9">The sequence shown here is derived from an EMBL/GenBank/DDBJ whole genome shotgun (WGS) entry which is preliminary data.</text>
</comment>
<dbReference type="AlphaFoldDB" id="A0A2M8ZBW6"/>
<sequence>MLIIIVTLFMSYLIYGYVKPNITCSNRIMKIYFVISIIMALGLLEIFIKILNFSDVTSFLWCIYIPVSLSLFYIILNTICIRGKRTLNIILWLKYLFCLLFLILCLNAYYYGYICVLNQDTASGDFTSLIIGNHNILTVLYGFMIGGFFWLFGEKIFCHIKTFSFYLYITILILTPFLMFFILEISCNPQIGNMNLFRVLLNIFIMMFFEIIILNFFNNRAYGLYVLYSCVLIIGVANHFVVLFRNNPIMPVDILSIKTALSVSNHYQYYLTNGITLSVVIFLLLIGLISSFNRLDITNKITSKKEVISRKFLSVMVLIFGIFWIHNSNFENAYSININFWWPAATYESDGFAASFITFLQKLKVQKPDEYSSELAENILINTSEDRKPAVSSTNQDPTIIVVMNESFSDLSALGPLECADRYLKNFNSLRHDTNTIEHGLNYVSTRGGGTSTTEFEFLTGNSMSNLPGSNPYAQFNFTHIPNIIKVAKAKGYKTIAMHPEDPNNWRRSNIYADMGFDEFLSLKDFEGYETTVWNRISDLGDYKKLIDVYESQEQPALIFNVTMQNHGGYDIDAIKEDNRVYIDDNYSQYLDVQAYESLIYESDNALGYLMNYFNKVDKPVIICFFGDHQPVLDNEFESELVSNKKEYNNSDLSVEERYYAVPYFIWSNYKIDNTIARNNTDGKNITSTNYLGYQVQYYAGFELSNYGNFLLSLKEQIPVINFIGYLGTDNQWYSLTDDSGFLTQLNNYQIIQYYAMFDKRKNIKCFEEKEP</sequence>
<feature type="transmembrane region" description="Helical" evidence="7">
    <location>
        <begin position="31"/>
        <end position="52"/>
    </location>
</feature>
<keyword evidence="3" id="KW-1003">Cell membrane</keyword>
<keyword evidence="4 7" id="KW-0812">Transmembrane</keyword>